<gene>
    <name evidence="1" type="ORF">MILVUS5_LOCUS15597</name>
</gene>
<dbReference type="Proteomes" id="UP001177021">
    <property type="component" value="Unassembled WGS sequence"/>
</dbReference>
<proteinExistence type="predicted"/>
<reference evidence="1" key="1">
    <citation type="submission" date="2023-10" db="EMBL/GenBank/DDBJ databases">
        <authorList>
            <person name="Rodriguez Cubillos JULIANA M."/>
            <person name="De Vega J."/>
        </authorList>
    </citation>
    <scope>NUCLEOTIDE SEQUENCE</scope>
</reference>
<protein>
    <submittedName>
        <fullName evidence="1">Uncharacterized protein</fullName>
    </submittedName>
</protein>
<accession>A0ACB0JSV7</accession>
<name>A0ACB0JSV7_TRIPR</name>
<sequence length="799" mass="89110">MENNSNFPNNNRGGRGNNNNSGGRGSRGGHHNNRGGRNRGRGGGRGGRSHHNQQGAWNQQTPQQQWAYPPWVTQWQPWATPPCPYPTTGNWQQSLAPNRQPGILGQKPQQAHVASAQPSYTPTDIQAAMHTLSMAPPDEQWYMDTGATSHMTANKGNLTSYSNISNRITVGSGHNIPAIGRGNALLTNSHTPLTLNNVLHAPKLIKNLISVRKFTIDNEVTVEFDPFGFSVKDFQTGMPLMRCNSSGELYPLTPRPSTQSTTPSTFVALSNNLWHDRLGHPGASILNSLHQNKFIMTTRAQHGIFKPRQLFNLHTSTSPVISPLPTNPINALQDHNWKMAMKDEYDALIENKTWDLVPPPTNANVIRSLWIFRHKKKSDGSFERYKARLVGNGSNQQTGVDCGETFSPVVKPATIRTVLSIAISKSWCLHQLDVKNAFLHGNINETVYMHQPPGFRDPQHPDYVCLLKKSLYGLKQAPRAWYQRFAEFVATLGFSHSVCDHSLFIYHYGNDTAYILLYVDDIILTASSDTLRQSIMSKLNSEFAMKDLGPLSYFLGISVIRHSGGIFLSQHKYAEEIIERAAMSSCKPVSTPVDTKAKLSGISGNPYHDPSEYRSLAGALQYLTFTRPDIAYVVQQVCLFMHDPRTQHMTALKRIIRYLKGTITHGLHISPSLVDTLTTYTDADWGGCPDTRRSTSGYCVYLGDNLVSWSAKRQPTLSRSSAEAEYRGVANVVAESCWLRNLLLELQCPVAKGQVRVLHVPSRYQIPDLFTKGLPLQLFDDFRDSLNIRQPPVSTTGVY</sequence>
<evidence type="ECO:0000313" key="1">
    <source>
        <dbReference type="EMBL" id="CAJ2646979.1"/>
    </source>
</evidence>
<comment type="caution">
    <text evidence="1">The sequence shown here is derived from an EMBL/GenBank/DDBJ whole genome shotgun (WGS) entry which is preliminary data.</text>
</comment>
<evidence type="ECO:0000313" key="2">
    <source>
        <dbReference type="Proteomes" id="UP001177021"/>
    </source>
</evidence>
<dbReference type="EMBL" id="CASHSV030000109">
    <property type="protein sequence ID" value="CAJ2646979.1"/>
    <property type="molecule type" value="Genomic_DNA"/>
</dbReference>
<organism evidence="1 2">
    <name type="scientific">Trifolium pratense</name>
    <name type="common">Red clover</name>
    <dbReference type="NCBI Taxonomy" id="57577"/>
    <lineage>
        <taxon>Eukaryota</taxon>
        <taxon>Viridiplantae</taxon>
        <taxon>Streptophyta</taxon>
        <taxon>Embryophyta</taxon>
        <taxon>Tracheophyta</taxon>
        <taxon>Spermatophyta</taxon>
        <taxon>Magnoliopsida</taxon>
        <taxon>eudicotyledons</taxon>
        <taxon>Gunneridae</taxon>
        <taxon>Pentapetalae</taxon>
        <taxon>rosids</taxon>
        <taxon>fabids</taxon>
        <taxon>Fabales</taxon>
        <taxon>Fabaceae</taxon>
        <taxon>Papilionoideae</taxon>
        <taxon>50 kb inversion clade</taxon>
        <taxon>NPAAA clade</taxon>
        <taxon>Hologalegina</taxon>
        <taxon>IRL clade</taxon>
        <taxon>Trifolieae</taxon>
        <taxon>Trifolium</taxon>
    </lineage>
</organism>
<keyword evidence="2" id="KW-1185">Reference proteome</keyword>